<keyword evidence="6" id="KW-1185">Reference proteome</keyword>
<name>A0A9X4KLB2_9BACL</name>
<dbReference type="PANTHER" id="PTHR33392">
    <property type="entry name" value="POLYISOPRENYL-TEICHOIC ACID--PEPTIDOGLYCAN TEICHOIC ACID TRANSFERASE TAGU"/>
    <property type="match status" value="1"/>
</dbReference>
<protein>
    <submittedName>
        <fullName evidence="5">LCP family protein</fullName>
    </submittedName>
</protein>
<dbReference type="Pfam" id="PF03816">
    <property type="entry name" value="LytR_cpsA_psr"/>
    <property type="match status" value="1"/>
</dbReference>
<reference evidence="5 6" key="1">
    <citation type="submission" date="2022-10" db="EMBL/GenBank/DDBJ databases">
        <title>Comparative genomic analysis of Cohnella hashimotonis sp. nov., isolated from the International Space Station.</title>
        <authorList>
            <person name="Simpson A."/>
            <person name="Venkateswaran K."/>
        </authorList>
    </citation>
    <scope>NUCLEOTIDE SEQUENCE [LARGE SCALE GENOMIC DNA]</scope>
    <source>
        <strain evidence="5 6">DSM 18997</strain>
    </source>
</reference>
<dbReference type="PANTHER" id="PTHR33392:SF6">
    <property type="entry name" value="POLYISOPRENYL-TEICHOIC ACID--PEPTIDOGLYCAN TEICHOIC ACID TRANSFERASE TAGU"/>
    <property type="match status" value="1"/>
</dbReference>
<evidence type="ECO:0000256" key="3">
    <source>
        <dbReference type="SAM" id="Phobius"/>
    </source>
</evidence>
<keyword evidence="3" id="KW-0472">Membrane</keyword>
<dbReference type="InterPro" id="IPR004474">
    <property type="entry name" value="LytR_CpsA_psr"/>
</dbReference>
<dbReference type="AlphaFoldDB" id="A0A9X4KLB2"/>
<proteinExistence type="inferred from homology"/>
<evidence type="ECO:0000313" key="6">
    <source>
        <dbReference type="Proteomes" id="UP001153387"/>
    </source>
</evidence>
<accession>A0A9X4KLB2</accession>
<evidence type="ECO:0000256" key="1">
    <source>
        <dbReference type="ARBA" id="ARBA00006068"/>
    </source>
</evidence>
<feature type="transmembrane region" description="Helical" evidence="3">
    <location>
        <begin position="12"/>
        <end position="32"/>
    </location>
</feature>
<dbReference type="InterPro" id="IPR050922">
    <property type="entry name" value="LytR/CpsA/Psr_CW_biosynth"/>
</dbReference>
<evidence type="ECO:0000256" key="2">
    <source>
        <dbReference type="SAM" id="MobiDB-lite"/>
    </source>
</evidence>
<dbReference type="EMBL" id="JAPDHZ010000003">
    <property type="protein sequence ID" value="MDG0792512.1"/>
    <property type="molecule type" value="Genomic_DNA"/>
</dbReference>
<comment type="caution">
    <text evidence="5">The sequence shown here is derived from an EMBL/GenBank/DDBJ whole genome shotgun (WGS) entry which is preliminary data.</text>
</comment>
<feature type="region of interest" description="Disordered" evidence="2">
    <location>
        <begin position="317"/>
        <end position="339"/>
    </location>
</feature>
<evidence type="ECO:0000313" key="5">
    <source>
        <dbReference type="EMBL" id="MDG0792512.1"/>
    </source>
</evidence>
<sequence length="339" mass="37663">MRSQPRKKRRWPLYTGLSILAIVIAFASWYVYSGYHALDRLDKPKEDSIFSNVPEKPEEQPPEWTGTERVNVLLMGGDNRGLTKGEAPRSDSMLIASFDPTSKKVHLFSILRDTYVKIPGHGSDRLNAALSIGGPNLSMKTISELTGLDIQYYVYADFQGFIKLVDAIGGVDFYVEKDMKYTSAADKHLYDIDLKQGQQHLDGDHALQYVRFRHDKLSDFTRTERQRAFLGAVADKLQSGWNLIKLPTILNKVVPYIETNMSVNDMWKLASLGYKSHQAGSAQLPPMDNLVEQNIGGSTIGIRDEDKLREYIQEVLASDSSAASPSPSGSASASASATP</sequence>
<comment type="similarity">
    <text evidence="1">Belongs to the LytR/CpsA/Psr (LCP) family.</text>
</comment>
<evidence type="ECO:0000259" key="4">
    <source>
        <dbReference type="Pfam" id="PF03816"/>
    </source>
</evidence>
<dbReference type="RefSeq" id="WP_277566303.1">
    <property type="nucleotide sequence ID" value="NZ_JAPDHZ010000003.1"/>
</dbReference>
<keyword evidence="3" id="KW-1133">Transmembrane helix</keyword>
<gene>
    <name evidence="5" type="ORF">OMP38_17755</name>
</gene>
<organism evidence="5 6">
    <name type="scientific">Cohnella ginsengisoli</name>
    <dbReference type="NCBI Taxonomy" id="425004"/>
    <lineage>
        <taxon>Bacteria</taxon>
        <taxon>Bacillati</taxon>
        <taxon>Bacillota</taxon>
        <taxon>Bacilli</taxon>
        <taxon>Bacillales</taxon>
        <taxon>Paenibacillaceae</taxon>
        <taxon>Cohnella</taxon>
    </lineage>
</organism>
<keyword evidence="3" id="KW-0812">Transmembrane</keyword>
<dbReference type="Proteomes" id="UP001153387">
    <property type="component" value="Unassembled WGS sequence"/>
</dbReference>
<feature type="domain" description="Cell envelope-related transcriptional attenuator" evidence="4">
    <location>
        <begin position="89"/>
        <end position="238"/>
    </location>
</feature>
<dbReference type="NCBIfam" id="TIGR00350">
    <property type="entry name" value="lytR_cpsA_psr"/>
    <property type="match status" value="1"/>
</dbReference>
<dbReference type="Gene3D" id="3.40.630.190">
    <property type="entry name" value="LCP protein"/>
    <property type="match status" value="1"/>
</dbReference>